<dbReference type="SUPFAM" id="SSF51735">
    <property type="entry name" value="NAD(P)-binding Rossmann-fold domains"/>
    <property type="match status" value="1"/>
</dbReference>
<evidence type="ECO:0000256" key="1">
    <source>
        <dbReference type="ARBA" id="ARBA00006484"/>
    </source>
</evidence>
<dbReference type="Gene3D" id="3.40.50.720">
    <property type="entry name" value="NAD(P)-binding Rossmann-like Domain"/>
    <property type="match status" value="1"/>
</dbReference>
<evidence type="ECO:0000256" key="3">
    <source>
        <dbReference type="RuleBase" id="RU000363"/>
    </source>
</evidence>
<reference evidence="4 5" key="1">
    <citation type="submission" date="2023-04" db="EMBL/GenBank/DDBJ databases">
        <title>Genome sequence of Halobacillus naozhouensis KACC 21980.</title>
        <authorList>
            <person name="Kim S."/>
            <person name="Heo J."/>
            <person name="Kwon S.-W."/>
        </authorList>
    </citation>
    <scope>NUCLEOTIDE SEQUENCE [LARGE SCALE GENOMIC DNA]</scope>
    <source>
        <strain evidence="4 5">KCTC 13234</strain>
    </source>
</reference>
<dbReference type="NCBIfam" id="NF005372">
    <property type="entry name" value="PRK06914.1"/>
    <property type="match status" value="1"/>
</dbReference>
<dbReference type="PRINTS" id="PR00081">
    <property type="entry name" value="GDHRDH"/>
</dbReference>
<evidence type="ECO:0000313" key="5">
    <source>
        <dbReference type="Proteomes" id="UP001221597"/>
    </source>
</evidence>
<gene>
    <name evidence="4" type="ORF">P9989_08190</name>
</gene>
<keyword evidence="5" id="KW-1185">Reference proteome</keyword>
<sequence length="278" mass="31080">MQTTVIITGASSGFGYQTALKTAEKGMRVIATMRNMDKAEVFETEEIPGHIRENIDVWPLDVTEDASLEKFKQHLNRLERVDVLVNNAGFAIGGFLEQVPLESYRRQFETNLFGVIAVTQSVLPMMRQHRRGKIINVSSISGRIGFPGLSPYVASKHALEGLTESLRFEVKPFGIDVSLIEPGSYETNIWGSGMELPKSAYDPESPYAFYVKALWRALNREAHGDPVKVADLLTKLASPSTANKLRYPIGPGVRMNLFLKKVLPWFLLERTVLKKLLG</sequence>
<accession>A0ABY8J4H2</accession>
<organism evidence="4 5">
    <name type="scientific">Halobacillus naozhouensis</name>
    <dbReference type="NCBI Taxonomy" id="554880"/>
    <lineage>
        <taxon>Bacteria</taxon>
        <taxon>Bacillati</taxon>
        <taxon>Bacillota</taxon>
        <taxon>Bacilli</taxon>
        <taxon>Bacillales</taxon>
        <taxon>Bacillaceae</taxon>
        <taxon>Halobacillus</taxon>
    </lineage>
</organism>
<dbReference type="PRINTS" id="PR00080">
    <property type="entry name" value="SDRFAMILY"/>
</dbReference>
<name>A0ABY8J4H2_9BACI</name>
<dbReference type="PANTHER" id="PTHR43976:SF16">
    <property type="entry name" value="SHORT-CHAIN DEHYDROGENASE_REDUCTASE FAMILY PROTEIN"/>
    <property type="match status" value="1"/>
</dbReference>
<dbReference type="EMBL" id="CP121671">
    <property type="protein sequence ID" value="WFT76328.1"/>
    <property type="molecule type" value="Genomic_DNA"/>
</dbReference>
<dbReference type="PROSITE" id="PS00061">
    <property type="entry name" value="ADH_SHORT"/>
    <property type="match status" value="1"/>
</dbReference>
<dbReference type="CDD" id="cd05374">
    <property type="entry name" value="17beta-HSD-like_SDR_c"/>
    <property type="match status" value="1"/>
</dbReference>
<dbReference type="PANTHER" id="PTHR43976">
    <property type="entry name" value="SHORT CHAIN DEHYDROGENASE"/>
    <property type="match status" value="1"/>
</dbReference>
<evidence type="ECO:0000313" key="4">
    <source>
        <dbReference type="EMBL" id="WFT76328.1"/>
    </source>
</evidence>
<keyword evidence="2" id="KW-0560">Oxidoreductase</keyword>
<dbReference type="Proteomes" id="UP001221597">
    <property type="component" value="Chromosome"/>
</dbReference>
<evidence type="ECO:0000256" key="2">
    <source>
        <dbReference type="ARBA" id="ARBA00023002"/>
    </source>
</evidence>
<protein>
    <submittedName>
        <fullName evidence="4">SDR family oxidoreductase</fullName>
    </submittedName>
</protein>
<comment type="similarity">
    <text evidence="1 3">Belongs to the short-chain dehydrogenases/reductases (SDR) family.</text>
</comment>
<dbReference type="InterPro" id="IPR020904">
    <property type="entry name" value="Sc_DH/Rdtase_CS"/>
</dbReference>
<dbReference type="InterPro" id="IPR036291">
    <property type="entry name" value="NAD(P)-bd_dom_sf"/>
</dbReference>
<dbReference type="Pfam" id="PF00106">
    <property type="entry name" value="adh_short"/>
    <property type="match status" value="1"/>
</dbReference>
<dbReference type="RefSeq" id="WP_283078282.1">
    <property type="nucleotide sequence ID" value="NZ_CP121671.1"/>
</dbReference>
<proteinExistence type="inferred from homology"/>
<dbReference type="InterPro" id="IPR002347">
    <property type="entry name" value="SDR_fam"/>
</dbReference>
<dbReference type="InterPro" id="IPR051911">
    <property type="entry name" value="SDR_oxidoreductase"/>
</dbReference>